<dbReference type="PANTHER" id="PTHR45623:SF17">
    <property type="entry name" value="CHROMODOMAIN-HELICASE-DNA-BINDING PROTEIN 3-RELATED"/>
    <property type="match status" value="1"/>
</dbReference>
<dbReference type="GO" id="GO:0016887">
    <property type="term" value="F:ATP hydrolysis activity"/>
    <property type="evidence" value="ECO:0007669"/>
    <property type="project" value="TreeGrafter"/>
</dbReference>
<organism evidence="8 9">
    <name type="scientific">Allomyces macrogynus (strain ATCC 38327)</name>
    <name type="common">Allomyces javanicus var. macrogynus</name>
    <dbReference type="NCBI Taxonomy" id="578462"/>
    <lineage>
        <taxon>Eukaryota</taxon>
        <taxon>Fungi</taxon>
        <taxon>Fungi incertae sedis</taxon>
        <taxon>Blastocladiomycota</taxon>
        <taxon>Blastocladiomycetes</taxon>
        <taxon>Blastocladiales</taxon>
        <taxon>Blastocladiaceae</taxon>
        <taxon>Allomyces</taxon>
    </lineage>
</organism>
<comment type="subcellular location">
    <subcellularLocation>
        <location evidence="1">Nucleus</location>
    </subcellularLocation>
</comment>
<feature type="compositionally biased region" description="Basic residues" evidence="6">
    <location>
        <begin position="37"/>
        <end position="55"/>
    </location>
</feature>
<evidence type="ECO:0000256" key="3">
    <source>
        <dbReference type="ARBA" id="ARBA00022801"/>
    </source>
</evidence>
<evidence type="ECO:0000313" key="9">
    <source>
        <dbReference type="Proteomes" id="UP000054350"/>
    </source>
</evidence>
<dbReference type="GO" id="GO:0140658">
    <property type="term" value="F:ATP-dependent chromatin remodeler activity"/>
    <property type="evidence" value="ECO:0007669"/>
    <property type="project" value="TreeGrafter"/>
</dbReference>
<dbReference type="AlphaFoldDB" id="A0A0L0TD00"/>
<feature type="region of interest" description="Disordered" evidence="6">
    <location>
        <begin position="100"/>
        <end position="127"/>
    </location>
</feature>
<feature type="region of interest" description="Disordered" evidence="6">
    <location>
        <begin position="583"/>
        <end position="613"/>
    </location>
</feature>
<gene>
    <name evidence="8" type="ORF">AMAG_16993</name>
</gene>
<dbReference type="VEuPathDB" id="FungiDB:AMAG_16993"/>
<keyword evidence="9" id="KW-1185">Reference proteome</keyword>
<evidence type="ECO:0000256" key="4">
    <source>
        <dbReference type="ARBA" id="ARBA00022840"/>
    </source>
</evidence>
<dbReference type="STRING" id="578462.A0A0L0TD00"/>
<dbReference type="InterPro" id="IPR014001">
    <property type="entry name" value="Helicase_ATP-bd"/>
</dbReference>
<reference evidence="8 9" key="1">
    <citation type="submission" date="2009-11" db="EMBL/GenBank/DDBJ databases">
        <title>Annotation of Allomyces macrogynus ATCC 38327.</title>
        <authorList>
            <consortium name="The Broad Institute Genome Sequencing Platform"/>
            <person name="Russ C."/>
            <person name="Cuomo C."/>
            <person name="Burger G."/>
            <person name="Gray M.W."/>
            <person name="Holland P.W.H."/>
            <person name="King N."/>
            <person name="Lang F.B.F."/>
            <person name="Roger A.J."/>
            <person name="Ruiz-Trillo I."/>
            <person name="Young S.K."/>
            <person name="Zeng Q."/>
            <person name="Gargeya S."/>
            <person name="Fitzgerald M."/>
            <person name="Haas B."/>
            <person name="Abouelleil A."/>
            <person name="Alvarado L."/>
            <person name="Arachchi H.M."/>
            <person name="Berlin A."/>
            <person name="Chapman S.B."/>
            <person name="Gearin G."/>
            <person name="Goldberg J."/>
            <person name="Griggs A."/>
            <person name="Gujja S."/>
            <person name="Hansen M."/>
            <person name="Heiman D."/>
            <person name="Howarth C."/>
            <person name="Larimer J."/>
            <person name="Lui A."/>
            <person name="MacDonald P.J.P."/>
            <person name="McCowen C."/>
            <person name="Montmayeur A."/>
            <person name="Murphy C."/>
            <person name="Neiman D."/>
            <person name="Pearson M."/>
            <person name="Priest M."/>
            <person name="Roberts A."/>
            <person name="Saif S."/>
            <person name="Shea T."/>
            <person name="Sisk P."/>
            <person name="Stolte C."/>
            <person name="Sykes S."/>
            <person name="Wortman J."/>
            <person name="Nusbaum C."/>
            <person name="Birren B."/>
        </authorList>
    </citation>
    <scope>NUCLEOTIDE SEQUENCE [LARGE SCALE GENOMIC DNA]</scope>
    <source>
        <strain evidence="8 9">ATCC 38327</strain>
    </source>
</reference>
<feature type="compositionally biased region" description="Acidic residues" evidence="6">
    <location>
        <begin position="676"/>
        <end position="686"/>
    </location>
</feature>
<dbReference type="InterPro" id="IPR027417">
    <property type="entry name" value="P-loop_NTPase"/>
</dbReference>
<dbReference type="GO" id="GO:0003677">
    <property type="term" value="F:DNA binding"/>
    <property type="evidence" value="ECO:0007669"/>
    <property type="project" value="TreeGrafter"/>
</dbReference>
<dbReference type="GO" id="GO:0042393">
    <property type="term" value="F:histone binding"/>
    <property type="evidence" value="ECO:0007669"/>
    <property type="project" value="TreeGrafter"/>
</dbReference>
<evidence type="ECO:0000256" key="2">
    <source>
        <dbReference type="ARBA" id="ARBA00022741"/>
    </source>
</evidence>
<reference evidence="9" key="2">
    <citation type="submission" date="2009-11" db="EMBL/GenBank/DDBJ databases">
        <title>The Genome Sequence of Allomyces macrogynus strain ATCC 38327.</title>
        <authorList>
            <consortium name="The Broad Institute Genome Sequencing Platform"/>
            <person name="Russ C."/>
            <person name="Cuomo C."/>
            <person name="Shea T."/>
            <person name="Young S.K."/>
            <person name="Zeng Q."/>
            <person name="Koehrsen M."/>
            <person name="Haas B."/>
            <person name="Borodovsky M."/>
            <person name="Guigo R."/>
            <person name="Alvarado L."/>
            <person name="Berlin A."/>
            <person name="Borenstein D."/>
            <person name="Chen Z."/>
            <person name="Engels R."/>
            <person name="Freedman E."/>
            <person name="Gellesch M."/>
            <person name="Goldberg J."/>
            <person name="Griggs A."/>
            <person name="Gujja S."/>
            <person name="Heiman D."/>
            <person name="Hepburn T."/>
            <person name="Howarth C."/>
            <person name="Jen D."/>
            <person name="Larson L."/>
            <person name="Lewis B."/>
            <person name="Mehta T."/>
            <person name="Park D."/>
            <person name="Pearson M."/>
            <person name="Roberts A."/>
            <person name="Saif S."/>
            <person name="Shenoy N."/>
            <person name="Sisk P."/>
            <person name="Stolte C."/>
            <person name="Sykes S."/>
            <person name="Walk T."/>
            <person name="White J."/>
            <person name="Yandava C."/>
            <person name="Burger G."/>
            <person name="Gray M.W."/>
            <person name="Holland P.W.H."/>
            <person name="King N."/>
            <person name="Lang F.B.F."/>
            <person name="Roger A.J."/>
            <person name="Ruiz-Trillo I."/>
            <person name="Lander E."/>
            <person name="Nusbaum C."/>
        </authorList>
    </citation>
    <scope>NUCLEOTIDE SEQUENCE [LARGE SCALE GENOMIC DNA]</scope>
    <source>
        <strain evidence="9">ATCC 38327</strain>
    </source>
</reference>
<evidence type="ECO:0000259" key="7">
    <source>
        <dbReference type="PROSITE" id="PS51192"/>
    </source>
</evidence>
<feature type="region of interest" description="Disordered" evidence="6">
    <location>
        <begin position="178"/>
        <end position="241"/>
    </location>
</feature>
<dbReference type="GO" id="GO:0005524">
    <property type="term" value="F:ATP binding"/>
    <property type="evidence" value="ECO:0007669"/>
    <property type="project" value="InterPro"/>
</dbReference>
<dbReference type="GO" id="GO:0000785">
    <property type="term" value="C:chromatin"/>
    <property type="evidence" value="ECO:0007669"/>
    <property type="project" value="TreeGrafter"/>
</dbReference>
<dbReference type="Proteomes" id="UP000054350">
    <property type="component" value="Unassembled WGS sequence"/>
</dbReference>
<sequence length="908" mass="98491">MPLCGRRRVVARPQATAQAATWRAHRQRTTRNDGSRLRRRRRSRTMARARKRRKRRWPSIIATMRSRRRCRNRLCCRRAPGRRSDVAHWHRARLSLRPRRPLALPRPPPRAPPRTTPNTKCKTWPREPPLLRRGKYFGFEGARTHKVVWTDGTESWELADTLPATAHNGIAAFEAAQVTPAHHHRDRSVSAPTSDRSVSAPTSDRSVSAPTSDRSVSAPSRRSTRARSPTPPPPGEDARPDVAVRITSLLKGMSGGTLKPHQVSGVQWLLDRWAVRTPCILADEMGLGKTVQVLALLHVLLTSYQRAPFLIVRSVQQMPELGRVRWSGVIVDKGHKLINDEAKVFACLAAMHADHRALLSGTPLQNSVRELVNLLHFLDPIEFPDPAALADEFNVLDEADATARTAKVRALLAILRPRLLRQTKDDADLRLPPRRDQVVAVCMSPLQRELAAAAATGAGTTSAGSVVRSASLQNIIMQCRKVLSHPFMLPAVEQGLPATTNTHVRLVESAGKLALLDRILPRLQARGHKLLIFAQFMSTLDILEDYLIGCKLAKPFSYNRLNGDTPCPQRQDRIDRLMPTRTRSYRPAQSTTPDGVAVARPATPADAGGAAGGGAEWTAVLARVRAVADAAARRDAAALSQGRHRRRTTTQSGPVFDDAHDDGDGEYVPPAADAAGEAEDMDEDGGEGIMADVIADPGGNGAGPWTVRESTRPTRSATMVGTCKPMPKGAAAAAAADDGTKASGDSCKKRRRKTVTADGTAGKPEGEGKKKRKQPLPLATSSANDVYSPLLTPPPQQQLLTRAESLPPPTVLPHPPSMPMLTAADLVGPIAAHGYQCWICSGSSVDATAAHHLPTQCAALTDRAWCEMRWQDAHAQGLTGFATVLARAVQAAEAMAGGTVGGVRVKRE</sequence>
<accession>A0A0L0TD00</accession>
<evidence type="ECO:0000256" key="6">
    <source>
        <dbReference type="SAM" id="MobiDB-lite"/>
    </source>
</evidence>
<dbReference type="EMBL" id="GG745381">
    <property type="protein sequence ID" value="KNE72550.1"/>
    <property type="molecule type" value="Genomic_DNA"/>
</dbReference>
<dbReference type="eggNOG" id="KOG0383">
    <property type="taxonomic scope" value="Eukaryota"/>
</dbReference>
<feature type="region of interest" description="Disordered" evidence="6">
    <location>
        <begin position="24"/>
        <end position="55"/>
    </location>
</feature>
<name>A0A0L0TD00_ALLM3</name>
<dbReference type="OrthoDB" id="5857104at2759"/>
<keyword evidence="3" id="KW-0378">Hydrolase</keyword>
<evidence type="ECO:0000313" key="8">
    <source>
        <dbReference type="EMBL" id="KNE72550.1"/>
    </source>
</evidence>
<feature type="domain" description="Helicase ATP-binding" evidence="7">
    <location>
        <begin position="298"/>
        <end position="381"/>
    </location>
</feature>
<feature type="region of interest" description="Disordered" evidence="6">
    <location>
        <begin position="637"/>
        <end position="794"/>
    </location>
</feature>
<dbReference type="GO" id="GO:0005634">
    <property type="term" value="C:nucleus"/>
    <property type="evidence" value="ECO:0007669"/>
    <property type="project" value="UniProtKB-SubCell"/>
</dbReference>
<evidence type="ECO:0000256" key="5">
    <source>
        <dbReference type="ARBA" id="ARBA00023242"/>
    </source>
</evidence>
<proteinExistence type="predicted"/>
<feature type="compositionally biased region" description="Pro residues" evidence="6">
    <location>
        <begin position="104"/>
        <end position="115"/>
    </location>
</feature>
<protein>
    <recommendedName>
        <fullName evidence="7">Helicase ATP-binding domain-containing protein</fullName>
    </recommendedName>
</protein>
<dbReference type="SUPFAM" id="SSF52540">
    <property type="entry name" value="P-loop containing nucleoside triphosphate hydrolases"/>
    <property type="match status" value="2"/>
</dbReference>
<evidence type="ECO:0000256" key="1">
    <source>
        <dbReference type="ARBA" id="ARBA00004123"/>
    </source>
</evidence>
<dbReference type="Gene3D" id="3.40.50.300">
    <property type="entry name" value="P-loop containing nucleotide triphosphate hydrolases"/>
    <property type="match status" value="1"/>
</dbReference>
<dbReference type="InterPro" id="IPR038718">
    <property type="entry name" value="SNF2-like_sf"/>
</dbReference>
<keyword evidence="2" id="KW-0547">Nucleotide-binding</keyword>
<dbReference type="PROSITE" id="PS51192">
    <property type="entry name" value="HELICASE_ATP_BIND_1"/>
    <property type="match status" value="1"/>
</dbReference>
<dbReference type="InterPro" id="IPR000330">
    <property type="entry name" value="SNF2_N"/>
</dbReference>
<dbReference type="CDD" id="cd18793">
    <property type="entry name" value="SF2_C_SNF"/>
    <property type="match status" value="1"/>
</dbReference>
<dbReference type="GO" id="GO:0003682">
    <property type="term" value="F:chromatin binding"/>
    <property type="evidence" value="ECO:0007669"/>
    <property type="project" value="TreeGrafter"/>
</dbReference>
<dbReference type="InterPro" id="IPR049730">
    <property type="entry name" value="SNF2/RAD54-like_C"/>
</dbReference>
<dbReference type="Pfam" id="PF00176">
    <property type="entry name" value="SNF2-rel_dom"/>
    <property type="match status" value="1"/>
</dbReference>
<dbReference type="PANTHER" id="PTHR45623">
    <property type="entry name" value="CHROMODOMAIN-HELICASE-DNA-BINDING PROTEIN 3-RELATED-RELATED"/>
    <property type="match status" value="1"/>
</dbReference>
<dbReference type="Gene3D" id="3.40.50.10810">
    <property type="entry name" value="Tandem AAA-ATPase domain"/>
    <property type="match status" value="2"/>
</dbReference>
<keyword evidence="4" id="KW-0067">ATP-binding</keyword>
<feature type="compositionally biased region" description="Polar residues" evidence="6">
    <location>
        <begin position="190"/>
        <end position="213"/>
    </location>
</feature>
<keyword evidence="5" id="KW-0539">Nucleus</keyword>